<organism evidence="2">
    <name type="scientific">Trichophyton rubrum CBS 288.86</name>
    <dbReference type="NCBI Taxonomy" id="1215330"/>
    <lineage>
        <taxon>Eukaryota</taxon>
        <taxon>Fungi</taxon>
        <taxon>Dikarya</taxon>
        <taxon>Ascomycota</taxon>
        <taxon>Pezizomycotina</taxon>
        <taxon>Eurotiomycetes</taxon>
        <taxon>Eurotiomycetidae</taxon>
        <taxon>Onygenales</taxon>
        <taxon>Arthrodermataceae</taxon>
        <taxon>Trichophyton</taxon>
    </lineage>
</organism>
<sequence>MYRLDGGKPARPPHLSTIHRRNVWRENNPVLSYAQAEAKKGKSPHAEESVNPLRLKGIFRTLFRDGRRAWKPTLEWPRLELGSKWQADGMFGKGLKPGARPPSPSKNELYTHAAS</sequence>
<accession>A0A022WEG7</accession>
<proteinExistence type="predicted"/>
<evidence type="ECO:0000313" key="2">
    <source>
        <dbReference type="EMBL" id="EZF56704.1"/>
    </source>
</evidence>
<gene>
    <name evidence="2" type="ORF">H103_00924</name>
</gene>
<name>A0A022WEG7_TRIRU</name>
<evidence type="ECO:0000256" key="1">
    <source>
        <dbReference type="SAM" id="MobiDB-lite"/>
    </source>
</evidence>
<dbReference type="EMBL" id="KK207711">
    <property type="protein sequence ID" value="EZF56704.1"/>
    <property type="molecule type" value="Genomic_DNA"/>
</dbReference>
<feature type="region of interest" description="Disordered" evidence="1">
    <location>
        <begin position="91"/>
        <end position="115"/>
    </location>
</feature>
<reference evidence="2" key="1">
    <citation type="submission" date="2014-02" db="EMBL/GenBank/DDBJ databases">
        <title>The Genome Sequence of Trichophyton rubrum (morphotype fischeri) CBS 288.86.</title>
        <authorList>
            <consortium name="The Broad Institute Genomics Platform"/>
            <person name="Cuomo C.A."/>
            <person name="White T.C."/>
            <person name="Graser Y."/>
            <person name="Martinez-Rossi N."/>
            <person name="Heitman J."/>
            <person name="Young S.K."/>
            <person name="Zeng Q."/>
            <person name="Gargeya S."/>
            <person name="Abouelleil A."/>
            <person name="Alvarado L."/>
            <person name="Chapman S.B."/>
            <person name="Gainer-Dewar J."/>
            <person name="Goldberg J."/>
            <person name="Griggs A."/>
            <person name="Gujja S."/>
            <person name="Hansen M."/>
            <person name="Howarth C."/>
            <person name="Imamovic A."/>
            <person name="Larimer J."/>
            <person name="Martinez D."/>
            <person name="Murphy C."/>
            <person name="Pearson M.D."/>
            <person name="Persinoti G."/>
            <person name="Poon T."/>
            <person name="Priest M."/>
            <person name="Roberts A.D."/>
            <person name="Saif S."/>
            <person name="Shea T.D."/>
            <person name="Sykes S.N."/>
            <person name="Wortman J."/>
            <person name="Nusbaum C."/>
            <person name="Birren B."/>
        </authorList>
    </citation>
    <scope>NUCLEOTIDE SEQUENCE [LARGE SCALE GENOMIC DNA]</scope>
    <source>
        <strain evidence="2">CBS 288.86</strain>
    </source>
</reference>
<protein>
    <submittedName>
        <fullName evidence="2">Uncharacterized protein</fullName>
    </submittedName>
</protein>
<dbReference type="AlphaFoldDB" id="A0A022WEG7"/>
<dbReference type="Proteomes" id="UP000023758">
    <property type="component" value="Unassembled WGS sequence"/>
</dbReference>
<dbReference type="HOGENOM" id="CLU_2110683_0_0_1"/>